<name>A0A7S7NJP6_PALFE</name>
<protein>
    <submittedName>
        <fullName evidence="2">MarR family transcriptional regulator</fullName>
    </submittedName>
</protein>
<evidence type="ECO:0000313" key="2">
    <source>
        <dbReference type="EMBL" id="QOY84886.1"/>
    </source>
</evidence>
<accession>A0A7S7NJP6</accession>
<dbReference type="InterPro" id="IPR036388">
    <property type="entry name" value="WH-like_DNA-bd_sf"/>
</dbReference>
<dbReference type="SMART" id="SM00347">
    <property type="entry name" value="HTH_MARR"/>
    <property type="match status" value="1"/>
</dbReference>
<feature type="domain" description="HTH marR-type" evidence="1">
    <location>
        <begin position="6"/>
        <end position="140"/>
    </location>
</feature>
<dbReference type="Gene3D" id="1.10.10.10">
    <property type="entry name" value="Winged helix-like DNA-binding domain superfamily/Winged helix DNA-binding domain"/>
    <property type="match status" value="1"/>
</dbReference>
<dbReference type="RefSeq" id="WP_194446556.1">
    <property type="nucleotide sequence ID" value="NZ_CP063849.1"/>
</dbReference>
<dbReference type="PANTHER" id="PTHR33164">
    <property type="entry name" value="TRANSCRIPTIONAL REGULATOR, MARR FAMILY"/>
    <property type="match status" value="1"/>
</dbReference>
<dbReference type="InterPro" id="IPR036390">
    <property type="entry name" value="WH_DNA-bd_sf"/>
</dbReference>
<reference evidence="2 3" key="1">
    <citation type="submission" date="2020-10" db="EMBL/GenBank/DDBJ databases">
        <title>Complete genome sequence of Paludibaculum fermentans P105T, a facultatively anaerobic acidobacterium capable of dissimilatory Fe(III) reduction.</title>
        <authorList>
            <person name="Dedysh S.N."/>
            <person name="Beletsky A.V."/>
            <person name="Kulichevskaya I.S."/>
            <person name="Mardanov A.V."/>
            <person name="Ravin N.V."/>
        </authorList>
    </citation>
    <scope>NUCLEOTIDE SEQUENCE [LARGE SCALE GENOMIC DNA]</scope>
    <source>
        <strain evidence="2 3">P105</strain>
    </source>
</reference>
<gene>
    <name evidence="2" type="ORF">IRI77_18660</name>
</gene>
<keyword evidence="3" id="KW-1185">Reference proteome</keyword>
<proteinExistence type="predicted"/>
<dbReference type="EMBL" id="CP063849">
    <property type="protein sequence ID" value="QOY84886.1"/>
    <property type="molecule type" value="Genomic_DNA"/>
</dbReference>
<dbReference type="PRINTS" id="PR00598">
    <property type="entry name" value="HTHMARR"/>
</dbReference>
<dbReference type="PROSITE" id="PS50995">
    <property type="entry name" value="HTH_MARR_2"/>
    <property type="match status" value="1"/>
</dbReference>
<organism evidence="2 3">
    <name type="scientific">Paludibaculum fermentans</name>
    <dbReference type="NCBI Taxonomy" id="1473598"/>
    <lineage>
        <taxon>Bacteria</taxon>
        <taxon>Pseudomonadati</taxon>
        <taxon>Acidobacteriota</taxon>
        <taxon>Terriglobia</taxon>
        <taxon>Bryobacterales</taxon>
        <taxon>Bryobacteraceae</taxon>
        <taxon>Paludibaculum</taxon>
    </lineage>
</organism>
<dbReference type="PANTHER" id="PTHR33164:SF101">
    <property type="entry name" value="TRANSCRIPTIONAL REPRESSOR MPRA"/>
    <property type="match status" value="1"/>
</dbReference>
<dbReference type="KEGG" id="pfer:IRI77_18660"/>
<dbReference type="AlphaFoldDB" id="A0A7S7NJP6"/>
<dbReference type="GO" id="GO:0003700">
    <property type="term" value="F:DNA-binding transcription factor activity"/>
    <property type="evidence" value="ECO:0007669"/>
    <property type="project" value="InterPro"/>
</dbReference>
<dbReference type="InterPro" id="IPR000835">
    <property type="entry name" value="HTH_MarR-typ"/>
</dbReference>
<dbReference type="InterPro" id="IPR039422">
    <property type="entry name" value="MarR/SlyA-like"/>
</dbReference>
<dbReference type="GO" id="GO:0006950">
    <property type="term" value="P:response to stress"/>
    <property type="evidence" value="ECO:0007669"/>
    <property type="project" value="TreeGrafter"/>
</dbReference>
<dbReference type="Pfam" id="PF12802">
    <property type="entry name" value="MarR_2"/>
    <property type="match status" value="1"/>
</dbReference>
<evidence type="ECO:0000259" key="1">
    <source>
        <dbReference type="PROSITE" id="PS50995"/>
    </source>
</evidence>
<sequence>MGITLETEAFVALQRAANGLMEDITRLLKGYGLSPAQFNALRILRGARPASLTCGEVGDRLITRGPDVTRLLERMEKGGLVSRVRGTEDRRVVRVTISERGLDLLAQLDEPVTELHRKQFSALRERRTASLVKLASALLASRTAPDASKM</sequence>
<dbReference type="Proteomes" id="UP000593892">
    <property type="component" value="Chromosome"/>
</dbReference>
<dbReference type="SUPFAM" id="SSF46785">
    <property type="entry name" value="Winged helix' DNA-binding domain"/>
    <property type="match status" value="1"/>
</dbReference>
<evidence type="ECO:0000313" key="3">
    <source>
        <dbReference type="Proteomes" id="UP000593892"/>
    </source>
</evidence>